<dbReference type="PANTHER" id="PTHR43584">
    <property type="entry name" value="NUCLEOTIDYL TRANSFERASE"/>
    <property type="match status" value="1"/>
</dbReference>
<dbReference type="Gene3D" id="1.10.10.10">
    <property type="entry name" value="Winged helix-like DNA-binding domain superfamily/Winged helix DNA-binding domain"/>
    <property type="match status" value="1"/>
</dbReference>
<sequence length="623" mass="72698">MDRYGLICRAVLEQPDITQREMAQKLDVSLGTVNSLVKECVGRGLIAEDGPDNASRKWKILEEGRKLLEPYKVDGALIIAAGFGSRFVPLTFETPKGLLEVFGERMIERQIRQLHEAGIRDITIAVGYLKEKFEYLIDKYDVKLLYNPEYSSKNTLTTIYRAAKVLEGRNMYLLASDNWLRENMYHAYECGAWYSSELQKGETREWCLSYNKKGRITGVRIGGRDAWVMYGPAYFSREFTAKFMPVLKAYYETPGTEQFYWEQVLADMLDGEAKNRLAAEDPELLKRAAKESGVSPERWGEIEMDINRQPEHQVYEFENLEELRLFDPKYQNHSDNEALKLVSRVFEVPESEIRDIRCLKSGMTNKSFLFQVKGKHCICRIPGPGTQLLVNRVQEKQVYDAVTPLGITEHLLYLNPETGYKIADFYEGARNASSEDWGDLEQCMEMLRKLHTSGVRVQHDFDIRERIEFYEKLCKSHGGILFEDYEEVREWMNWLMDRLDGMGREKCLSHIDANVDNYLFLENGEVKLLDWEYAGMCDPMIDVAMCAIYSYYDEEQLDHLLRIYLKREPSEKEQFATYAYAALGGFLWSLWAVYKSVLGDEFGEYTIIMYRYAKKYYRKLRKL</sequence>
<dbReference type="Pfam" id="PF00483">
    <property type="entry name" value="NTP_transferase"/>
    <property type="match status" value="1"/>
</dbReference>
<dbReference type="CDD" id="cd05151">
    <property type="entry name" value="ChoK-like"/>
    <property type="match status" value="1"/>
</dbReference>
<keyword evidence="6" id="KW-1185">Reference proteome</keyword>
<organism evidence="5 6">
    <name type="scientific">Enterocloster lavalensis</name>
    <dbReference type="NCBI Taxonomy" id="460384"/>
    <lineage>
        <taxon>Bacteria</taxon>
        <taxon>Bacillati</taxon>
        <taxon>Bacillota</taxon>
        <taxon>Clostridia</taxon>
        <taxon>Lachnospirales</taxon>
        <taxon>Lachnospiraceae</taxon>
        <taxon>Enterocloster</taxon>
    </lineage>
</organism>
<dbReference type="Pfam" id="PF01636">
    <property type="entry name" value="APH"/>
    <property type="match status" value="1"/>
</dbReference>
<dbReference type="CDD" id="cd02523">
    <property type="entry name" value="PC_cytidylyltransferase"/>
    <property type="match status" value="1"/>
</dbReference>
<dbReference type="PANTHER" id="PTHR43584:SF5">
    <property type="entry name" value="PROTEIN LICC"/>
    <property type="match status" value="1"/>
</dbReference>
<dbReference type="AlphaFoldDB" id="A0A1I0GBF3"/>
<dbReference type="InterPro" id="IPR050065">
    <property type="entry name" value="GlmU-like"/>
</dbReference>
<dbReference type="SUPFAM" id="SSF56112">
    <property type="entry name" value="Protein kinase-like (PK-like)"/>
    <property type="match status" value="1"/>
</dbReference>
<dbReference type="Proteomes" id="UP000198508">
    <property type="component" value="Unassembled WGS sequence"/>
</dbReference>
<dbReference type="GO" id="GO:0016779">
    <property type="term" value="F:nucleotidyltransferase activity"/>
    <property type="evidence" value="ECO:0007669"/>
    <property type="project" value="UniProtKB-KW"/>
</dbReference>
<dbReference type="SUPFAM" id="SSF53448">
    <property type="entry name" value="Nucleotide-diphospho-sugar transferases"/>
    <property type="match status" value="1"/>
</dbReference>
<dbReference type="Pfam" id="PF13412">
    <property type="entry name" value="HTH_24"/>
    <property type="match status" value="1"/>
</dbReference>
<dbReference type="InterPro" id="IPR011009">
    <property type="entry name" value="Kinase-like_dom_sf"/>
</dbReference>
<dbReference type="Gene3D" id="3.90.1200.10">
    <property type="match status" value="1"/>
</dbReference>
<evidence type="ECO:0000313" key="6">
    <source>
        <dbReference type="Proteomes" id="UP000198508"/>
    </source>
</evidence>
<dbReference type="Gene3D" id="3.30.200.20">
    <property type="entry name" value="Phosphorylase Kinase, domain 1"/>
    <property type="match status" value="1"/>
</dbReference>
<accession>A0A1I0GBF3</accession>
<feature type="domain" description="Aminoglycoside phosphotransferase" evidence="4">
    <location>
        <begin position="356"/>
        <end position="565"/>
    </location>
</feature>
<reference evidence="6" key="1">
    <citation type="submission" date="2016-10" db="EMBL/GenBank/DDBJ databases">
        <authorList>
            <person name="Varghese N."/>
            <person name="Submissions S."/>
        </authorList>
    </citation>
    <scope>NUCLEOTIDE SEQUENCE [LARGE SCALE GENOMIC DNA]</scope>
    <source>
        <strain evidence="6">NLAE-zl-G277</strain>
    </source>
</reference>
<dbReference type="InterPro" id="IPR029044">
    <property type="entry name" value="Nucleotide-diphossugar_trans"/>
</dbReference>
<protein>
    <submittedName>
        <fullName evidence="5">CTP:phosphocholine cytidylyltransferase</fullName>
    </submittedName>
</protein>
<dbReference type="InterPro" id="IPR002575">
    <property type="entry name" value="Aminoglycoside_PTrfase"/>
</dbReference>
<dbReference type="RefSeq" id="WP_092363866.1">
    <property type="nucleotide sequence ID" value="NZ_FOIM01000011.1"/>
</dbReference>
<evidence type="ECO:0000313" key="5">
    <source>
        <dbReference type="EMBL" id="SET68060.1"/>
    </source>
</evidence>
<dbReference type="STRING" id="460384.SAMN05216313_11154"/>
<keyword evidence="1 5" id="KW-0808">Transferase</keyword>
<dbReference type="EMBL" id="FOIM01000011">
    <property type="protein sequence ID" value="SET68060.1"/>
    <property type="molecule type" value="Genomic_DNA"/>
</dbReference>
<evidence type="ECO:0000256" key="2">
    <source>
        <dbReference type="ARBA" id="ARBA00022695"/>
    </source>
</evidence>
<evidence type="ECO:0000256" key="1">
    <source>
        <dbReference type="ARBA" id="ARBA00022679"/>
    </source>
</evidence>
<dbReference type="Gene3D" id="3.90.550.10">
    <property type="entry name" value="Spore Coat Polysaccharide Biosynthesis Protein SpsA, Chain A"/>
    <property type="match status" value="1"/>
</dbReference>
<evidence type="ECO:0000259" key="4">
    <source>
        <dbReference type="Pfam" id="PF01636"/>
    </source>
</evidence>
<name>A0A1I0GBF3_9FIRM</name>
<dbReference type="InterPro" id="IPR036388">
    <property type="entry name" value="WH-like_DNA-bd_sf"/>
</dbReference>
<evidence type="ECO:0000259" key="3">
    <source>
        <dbReference type="Pfam" id="PF00483"/>
    </source>
</evidence>
<dbReference type="InterPro" id="IPR036390">
    <property type="entry name" value="WH_DNA-bd_sf"/>
</dbReference>
<dbReference type="InterPro" id="IPR005835">
    <property type="entry name" value="NTP_transferase_dom"/>
</dbReference>
<keyword evidence="2 5" id="KW-0548">Nucleotidyltransferase</keyword>
<dbReference type="SUPFAM" id="SSF46785">
    <property type="entry name" value="Winged helix' DNA-binding domain"/>
    <property type="match status" value="1"/>
</dbReference>
<feature type="domain" description="Nucleotidyl transferase" evidence="3">
    <location>
        <begin position="76"/>
        <end position="184"/>
    </location>
</feature>
<gene>
    <name evidence="5" type="ORF">SAMN05216313_11154</name>
</gene>
<proteinExistence type="predicted"/>